<dbReference type="FunFam" id="1.10.150.300:FF:000001">
    <property type="entry name" value="Ribosome-binding ATPase YchF"/>
    <property type="match status" value="1"/>
</dbReference>
<evidence type="ECO:0000313" key="5">
    <source>
        <dbReference type="EMBL" id="ELA42098.1"/>
    </source>
</evidence>
<evidence type="ECO:0000313" key="6">
    <source>
        <dbReference type="Proteomes" id="UP000011082"/>
    </source>
</evidence>
<keyword evidence="1" id="KW-0547">Nucleotide-binding</keyword>
<dbReference type="Pfam" id="PF01926">
    <property type="entry name" value="MMR_HSR1"/>
    <property type="match status" value="1"/>
</dbReference>
<dbReference type="RefSeq" id="XP_007604394.1">
    <property type="nucleotide sequence ID" value="XM_007604332.1"/>
</dbReference>
<dbReference type="FunCoup" id="L2GMJ2">
    <property type="interactions" value="167"/>
</dbReference>
<dbReference type="CDD" id="cd04867">
    <property type="entry name" value="TGS_YchF_OLA1"/>
    <property type="match status" value="1"/>
</dbReference>
<accession>L2GMJ2</accession>
<dbReference type="InterPro" id="IPR027417">
    <property type="entry name" value="P-loop_NTPase"/>
</dbReference>
<dbReference type="FunFam" id="3.10.20.30:FF:000001">
    <property type="entry name" value="Ribosome-binding ATPase YchF"/>
    <property type="match status" value="1"/>
</dbReference>
<evidence type="ECO:0000256" key="3">
    <source>
        <dbReference type="ARBA" id="ARBA00068719"/>
    </source>
</evidence>
<dbReference type="InterPro" id="IPR013029">
    <property type="entry name" value="YchF_C"/>
</dbReference>
<dbReference type="STRING" id="993615.L2GMJ2"/>
<gene>
    <name evidence="5" type="ORF">VICG_00947</name>
</gene>
<keyword evidence="2" id="KW-0067">ATP-binding</keyword>
<dbReference type="GO" id="GO:0005525">
    <property type="term" value="F:GTP binding"/>
    <property type="evidence" value="ECO:0007669"/>
    <property type="project" value="InterPro"/>
</dbReference>
<dbReference type="GO" id="GO:0016887">
    <property type="term" value="F:ATP hydrolysis activity"/>
    <property type="evidence" value="ECO:0007669"/>
    <property type="project" value="InterPro"/>
</dbReference>
<dbReference type="AlphaFoldDB" id="L2GMJ2"/>
<dbReference type="GO" id="GO:0005737">
    <property type="term" value="C:cytoplasm"/>
    <property type="evidence" value="ECO:0007669"/>
    <property type="project" value="TreeGrafter"/>
</dbReference>
<dbReference type="PANTHER" id="PTHR23305:SF11">
    <property type="entry name" value="OBG-LIKE ATPASE 1"/>
    <property type="match status" value="1"/>
</dbReference>
<dbReference type="Gene3D" id="3.10.20.30">
    <property type="match status" value="1"/>
</dbReference>
<dbReference type="InterPro" id="IPR031167">
    <property type="entry name" value="G_OBG"/>
</dbReference>
<dbReference type="InterPro" id="IPR006073">
    <property type="entry name" value="GTP-bd"/>
</dbReference>
<dbReference type="SUPFAM" id="SSF81271">
    <property type="entry name" value="TGS-like"/>
    <property type="match status" value="1"/>
</dbReference>
<dbReference type="HOGENOM" id="CLU_018395_1_0_1"/>
<reference evidence="6" key="1">
    <citation type="submission" date="2011-05" db="EMBL/GenBank/DDBJ databases">
        <title>The genome sequence of Vittaforma corneae strain ATCC 50505.</title>
        <authorList>
            <consortium name="The Broad Institute Genome Sequencing Platform"/>
            <person name="Cuomo C."/>
            <person name="Didier E."/>
            <person name="Bowers L."/>
            <person name="Young S.K."/>
            <person name="Zeng Q."/>
            <person name="Gargeya S."/>
            <person name="Fitzgerald M."/>
            <person name="Haas B."/>
            <person name="Abouelleil A."/>
            <person name="Alvarado L."/>
            <person name="Arachchi H.M."/>
            <person name="Berlin A."/>
            <person name="Chapman S.B."/>
            <person name="Gearin G."/>
            <person name="Goldberg J."/>
            <person name="Griggs A."/>
            <person name="Gujja S."/>
            <person name="Hansen M."/>
            <person name="Heiman D."/>
            <person name="Howarth C."/>
            <person name="Larimer J."/>
            <person name="Lui A."/>
            <person name="MacDonald P.J.P."/>
            <person name="McCowen C."/>
            <person name="Montmayeur A."/>
            <person name="Murphy C."/>
            <person name="Neiman D."/>
            <person name="Pearson M."/>
            <person name="Priest M."/>
            <person name="Roberts A."/>
            <person name="Saif S."/>
            <person name="Shea T."/>
            <person name="Sisk P."/>
            <person name="Stolte C."/>
            <person name="Sykes S."/>
            <person name="Wortman J."/>
            <person name="Nusbaum C."/>
            <person name="Birren B."/>
        </authorList>
    </citation>
    <scope>NUCLEOTIDE SEQUENCE [LARGE SCALE GENOMIC DNA]</scope>
    <source>
        <strain evidence="6">ATCC 50505</strain>
    </source>
</reference>
<dbReference type="OrthoDB" id="424823at2759"/>
<dbReference type="Proteomes" id="UP000011082">
    <property type="component" value="Unassembled WGS sequence"/>
</dbReference>
<evidence type="ECO:0000259" key="4">
    <source>
        <dbReference type="PROSITE" id="PS51710"/>
    </source>
</evidence>
<dbReference type="PROSITE" id="PS51710">
    <property type="entry name" value="G_OBG"/>
    <property type="match status" value="1"/>
</dbReference>
<organism evidence="5 6">
    <name type="scientific">Vittaforma corneae (strain ATCC 50505)</name>
    <name type="common">Microsporidian parasite</name>
    <name type="synonym">Nosema corneum</name>
    <dbReference type="NCBI Taxonomy" id="993615"/>
    <lineage>
        <taxon>Eukaryota</taxon>
        <taxon>Fungi</taxon>
        <taxon>Fungi incertae sedis</taxon>
        <taxon>Microsporidia</taxon>
        <taxon>Nosematidae</taxon>
        <taxon>Vittaforma</taxon>
    </lineage>
</organism>
<dbReference type="GeneID" id="19881659"/>
<dbReference type="InterPro" id="IPR004396">
    <property type="entry name" value="ATPase_YchF/OLA1"/>
</dbReference>
<protein>
    <recommendedName>
        <fullName evidence="3">Obg-like ATPase homolog</fullName>
    </recommendedName>
</protein>
<evidence type="ECO:0000256" key="1">
    <source>
        <dbReference type="ARBA" id="ARBA00022741"/>
    </source>
</evidence>
<keyword evidence="6" id="KW-1185">Reference proteome</keyword>
<dbReference type="NCBIfam" id="TIGR00092">
    <property type="entry name" value="redox-regulated ATPase YchF"/>
    <property type="match status" value="1"/>
</dbReference>
<dbReference type="PANTHER" id="PTHR23305">
    <property type="entry name" value="OBG GTPASE FAMILY"/>
    <property type="match status" value="1"/>
</dbReference>
<evidence type="ECO:0000256" key="2">
    <source>
        <dbReference type="ARBA" id="ARBA00022840"/>
    </source>
</evidence>
<dbReference type="PIRSF" id="PIRSF006641">
    <property type="entry name" value="CHP00092"/>
    <property type="match status" value="1"/>
</dbReference>
<dbReference type="GO" id="GO:0005524">
    <property type="term" value="F:ATP binding"/>
    <property type="evidence" value="ECO:0007669"/>
    <property type="project" value="UniProtKB-KW"/>
</dbReference>
<dbReference type="VEuPathDB" id="MicrosporidiaDB:VICG_00947"/>
<dbReference type="PRINTS" id="PR00326">
    <property type="entry name" value="GTP1OBG"/>
</dbReference>
<feature type="domain" description="OBG-type G" evidence="4">
    <location>
        <begin position="23"/>
        <end position="185"/>
    </location>
</feature>
<proteinExistence type="predicted"/>
<dbReference type="InterPro" id="IPR023192">
    <property type="entry name" value="TGS-like_dom_sf"/>
</dbReference>
<name>L2GMJ2_VITCO</name>
<dbReference type="InParanoid" id="L2GMJ2"/>
<dbReference type="InterPro" id="IPR012676">
    <property type="entry name" value="TGS-like"/>
</dbReference>
<dbReference type="SUPFAM" id="SSF52540">
    <property type="entry name" value="P-loop containing nucleoside triphosphate hydrolases"/>
    <property type="match status" value="1"/>
</dbReference>
<dbReference type="InterPro" id="IPR012675">
    <property type="entry name" value="Beta-grasp_dom_sf"/>
</dbReference>
<sequence length="401" mass="45495">MAKKVEETRTKTLFQRANKSPNLSMGIVGLPNVGKSTIFNRLTKSCVPAENYPFCTIKHSLGRVKIDDPRVAFLEKIYKPKSTVHAYLTVTDIAGIVRGASSGSGLGNEFLDNIRNVDGIFLVVRCFEDNSILHVENSVDPIRDINIVRDELRIKDRDMLKDSFDKIQRLYNSKKTDKKVAIAYNTHKRLIDILEHRWINEEYFDNDELEYINSLSLLTTKNVVILANTNSLPTDMVEDNSDNSPELSSCAVHDNSKDVANEHLRRVLELYGPSVVQINATLGMESPDVFPPFPDKFVKKLVDKGYESLGLINFFTAGKDEVKSWTICKGDKAPKAAGVIHTDFERYFMSAEVMEYDEFAKHPSEAQMKSVGKYRQQGREYVIKDGDIIYFKHNVPRSGKK</sequence>
<dbReference type="Gene3D" id="3.40.50.300">
    <property type="entry name" value="P-loop containing nucleotide triphosphate hydrolases"/>
    <property type="match status" value="1"/>
</dbReference>
<dbReference type="Gene3D" id="1.10.150.300">
    <property type="entry name" value="TGS-like domain"/>
    <property type="match status" value="1"/>
</dbReference>
<dbReference type="EMBL" id="JH370135">
    <property type="protein sequence ID" value="ELA42098.1"/>
    <property type="molecule type" value="Genomic_DNA"/>
</dbReference>
<dbReference type="OMA" id="ARQWTIR"/>
<dbReference type="Pfam" id="PF06071">
    <property type="entry name" value="YchF-GTPase_C"/>
    <property type="match status" value="1"/>
</dbReference>